<organism evidence="1 2">
    <name type="scientific">Clitoria ternatea</name>
    <name type="common">Butterfly pea</name>
    <dbReference type="NCBI Taxonomy" id="43366"/>
    <lineage>
        <taxon>Eukaryota</taxon>
        <taxon>Viridiplantae</taxon>
        <taxon>Streptophyta</taxon>
        <taxon>Embryophyta</taxon>
        <taxon>Tracheophyta</taxon>
        <taxon>Spermatophyta</taxon>
        <taxon>Magnoliopsida</taxon>
        <taxon>eudicotyledons</taxon>
        <taxon>Gunneridae</taxon>
        <taxon>Pentapetalae</taxon>
        <taxon>rosids</taxon>
        <taxon>fabids</taxon>
        <taxon>Fabales</taxon>
        <taxon>Fabaceae</taxon>
        <taxon>Papilionoideae</taxon>
        <taxon>50 kb inversion clade</taxon>
        <taxon>NPAAA clade</taxon>
        <taxon>indigoferoid/millettioid clade</taxon>
        <taxon>Phaseoleae</taxon>
        <taxon>Clitoria</taxon>
    </lineage>
</organism>
<name>A0AAN9PW10_CLITE</name>
<evidence type="ECO:0000313" key="2">
    <source>
        <dbReference type="Proteomes" id="UP001359559"/>
    </source>
</evidence>
<evidence type="ECO:0000313" key="1">
    <source>
        <dbReference type="EMBL" id="KAK7311959.1"/>
    </source>
</evidence>
<sequence>MLSYVFIHNEWEWLDHWVIAKHGWIQSHLKAQKQLLWVCLCKDTDVMVWGVGMVVKFTQWTYMLTVRCRESNLHSLAIKLVPS</sequence>
<dbReference type="EMBL" id="JAYKXN010000002">
    <property type="protein sequence ID" value="KAK7311959.1"/>
    <property type="molecule type" value="Genomic_DNA"/>
</dbReference>
<gene>
    <name evidence="1" type="ORF">RJT34_10458</name>
</gene>
<dbReference type="AlphaFoldDB" id="A0AAN9PW10"/>
<accession>A0AAN9PW10</accession>
<proteinExistence type="predicted"/>
<reference evidence="1 2" key="1">
    <citation type="submission" date="2024-01" db="EMBL/GenBank/DDBJ databases">
        <title>The genomes of 5 underutilized Papilionoideae crops provide insights into root nodulation and disease resistance.</title>
        <authorList>
            <person name="Yuan L."/>
        </authorList>
    </citation>
    <scope>NUCLEOTIDE SEQUENCE [LARGE SCALE GENOMIC DNA]</scope>
    <source>
        <strain evidence="1">LY-2023</strain>
        <tissue evidence="1">Leaf</tissue>
    </source>
</reference>
<comment type="caution">
    <text evidence="1">The sequence shown here is derived from an EMBL/GenBank/DDBJ whole genome shotgun (WGS) entry which is preliminary data.</text>
</comment>
<dbReference type="Proteomes" id="UP001359559">
    <property type="component" value="Unassembled WGS sequence"/>
</dbReference>
<protein>
    <submittedName>
        <fullName evidence="1">Uncharacterized protein</fullName>
    </submittedName>
</protein>
<keyword evidence="2" id="KW-1185">Reference proteome</keyword>